<dbReference type="Gene3D" id="1.25.40.860">
    <property type="match status" value="1"/>
</dbReference>
<evidence type="ECO:0000256" key="2">
    <source>
        <dbReference type="ARBA" id="ARBA00022540"/>
    </source>
</evidence>
<dbReference type="OrthoDB" id="5818889at2759"/>
<dbReference type="EMBL" id="UZAM01007918">
    <property type="protein sequence ID" value="VDP02185.1"/>
    <property type="molecule type" value="Genomic_DNA"/>
</dbReference>
<keyword evidence="4" id="KW-0648">Protein biosynthesis</keyword>
<gene>
    <name evidence="6" type="ORF">SBAD_LOCUS3732</name>
</gene>
<dbReference type="PANTHER" id="PTHR14005">
    <property type="entry name" value="EUKARYOTIC TRANSLATION INITIATION FACTOR 3, THETA SUBUNIT"/>
    <property type="match status" value="1"/>
</dbReference>
<evidence type="ECO:0000313" key="6">
    <source>
        <dbReference type="EMBL" id="VDP02185.1"/>
    </source>
</evidence>
<evidence type="ECO:0000313" key="7">
    <source>
        <dbReference type="Proteomes" id="UP000270296"/>
    </source>
</evidence>
<keyword evidence="2" id="KW-0396">Initiation factor</keyword>
<organism evidence="8">
    <name type="scientific">Soboliphyme baturini</name>
    <dbReference type="NCBI Taxonomy" id="241478"/>
    <lineage>
        <taxon>Eukaryota</taxon>
        <taxon>Metazoa</taxon>
        <taxon>Ecdysozoa</taxon>
        <taxon>Nematoda</taxon>
        <taxon>Enoplea</taxon>
        <taxon>Dorylaimia</taxon>
        <taxon>Dioctophymatida</taxon>
        <taxon>Dioctophymatoidea</taxon>
        <taxon>Soboliphymatidae</taxon>
        <taxon>Soboliphyme</taxon>
    </lineage>
</organism>
<dbReference type="InterPro" id="IPR027512">
    <property type="entry name" value="EIF3A"/>
</dbReference>
<dbReference type="Gene3D" id="4.10.860.10">
    <property type="entry name" value="UVR domain"/>
    <property type="match status" value="1"/>
</dbReference>
<dbReference type="GO" id="GO:0002188">
    <property type="term" value="P:translation reinitiation"/>
    <property type="evidence" value="ECO:0007669"/>
    <property type="project" value="TreeGrafter"/>
</dbReference>
<dbReference type="GO" id="GO:0001732">
    <property type="term" value="P:formation of cytoplasmic translation initiation complex"/>
    <property type="evidence" value="ECO:0007669"/>
    <property type="project" value="TreeGrafter"/>
</dbReference>
<dbReference type="GO" id="GO:0003729">
    <property type="term" value="F:mRNA binding"/>
    <property type="evidence" value="ECO:0007669"/>
    <property type="project" value="TreeGrafter"/>
</dbReference>
<reference evidence="8" key="1">
    <citation type="submission" date="2016-06" db="UniProtKB">
        <authorList>
            <consortium name="WormBaseParasite"/>
        </authorList>
    </citation>
    <scope>IDENTIFICATION</scope>
</reference>
<name>A0A183IJD6_9BILA</name>
<evidence type="ECO:0000256" key="1">
    <source>
        <dbReference type="ARBA" id="ARBA00022490"/>
    </source>
</evidence>
<dbReference type="Proteomes" id="UP000270296">
    <property type="component" value="Unassembled WGS sequence"/>
</dbReference>
<dbReference type="AlphaFoldDB" id="A0A183IJD6"/>
<reference evidence="6 7" key="2">
    <citation type="submission" date="2018-11" db="EMBL/GenBank/DDBJ databases">
        <authorList>
            <consortium name="Pathogen Informatics"/>
        </authorList>
    </citation>
    <scope>NUCLEOTIDE SEQUENCE [LARGE SCALE GENOMIC DNA]</scope>
</reference>
<dbReference type="GO" id="GO:0003743">
    <property type="term" value="F:translation initiation factor activity"/>
    <property type="evidence" value="ECO:0007669"/>
    <property type="project" value="UniProtKB-KW"/>
</dbReference>
<evidence type="ECO:0000259" key="5">
    <source>
        <dbReference type="PROSITE" id="PS50250"/>
    </source>
</evidence>
<dbReference type="PANTHER" id="PTHR14005:SF0">
    <property type="entry name" value="EUKARYOTIC TRANSLATION INITIATION FACTOR 3 SUBUNIT A"/>
    <property type="match status" value="1"/>
</dbReference>
<sequence>MVQWQKPENALQRANELLNVGKKMHALETLHEVINAPKHRTWSKTHEVIMGKHLELCVELRKPQMAKDALFQYRRICQQVNVKSLEDVILAFLEQAEKKAEEAKQESHGMVEEVAEDLDQAESPEKLLLAAVSGEGAQDRADRSVLSPWLRFLWESYRQCLELLRNNIQMELLYHKVAKLAFQFCLKYQRKAEFRKLCDNLRAHLTQIQKSPQTHYNVKLSNPETIMLHQDTRLYQLDIAIQLESWQEAIRTTDDIQQLIYFSKRLLKPQSQASYYEKLSSIYWKANNKLFHAAALLKLFQTFRDWKKNWVEKSDSDLARHLDMEEAQLEHQRHLSNLLSLAVPPTRRTLLKELLRLNINFYAIKPAQELYRYLEIEFCPLELSQKIIPVLEEINDIGKPELVQYLSPIKETAALKIMKQTSQIYKAISFDRMLSIIPFFDQFYLEKLIVFAGKRNLIQVNKSHICPGRIFFKNT</sequence>
<proteinExistence type="predicted"/>
<keyword evidence="1" id="KW-0963">Cytoplasm</keyword>
<keyword evidence="3" id="KW-0694">RNA-binding</keyword>
<dbReference type="InterPro" id="IPR000717">
    <property type="entry name" value="PCI_dom"/>
</dbReference>
<evidence type="ECO:0000256" key="4">
    <source>
        <dbReference type="ARBA" id="ARBA00022917"/>
    </source>
</evidence>
<dbReference type="WBParaSite" id="SBAD_0000390201-mRNA-1">
    <property type="protein sequence ID" value="SBAD_0000390201-mRNA-1"/>
    <property type="gene ID" value="SBAD_0000390201"/>
</dbReference>
<accession>A0A183IJD6</accession>
<dbReference type="Pfam" id="PF22591">
    <property type="entry name" value="eIF3a_PCI_TPR-like"/>
    <property type="match status" value="1"/>
</dbReference>
<dbReference type="PROSITE" id="PS50250">
    <property type="entry name" value="PCI"/>
    <property type="match status" value="1"/>
</dbReference>
<evidence type="ECO:0000256" key="3">
    <source>
        <dbReference type="ARBA" id="ARBA00022884"/>
    </source>
</evidence>
<dbReference type="GO" id="GO:0071540">
    <property type="term" value="C:eukaryotic translation initiation factor 3 complex, eIF3e"/>
    <property type="evidence" value="ECO:0007669"/>
    <property type="project" value="TreeGrafter"/>
</dbReference>
<evidence type="ECO:0000313" key="8">
    <source>
        <dbReference type="WBParaSite" id="SBAD_0000390201-mRNA-1"/>
    </source>
</evidence>
<protein>
    <submittedName>
        <fullName evidence="8">Eukaryotic translation initiation factor 3 subunit A</fullName>
    </submittedName>
</protein>
<dbReference type="InterPro" id="IPR054711">
    <property type="entry name" value="eIF3a_PCI_TPR-like"/>
</dbReference>
<dbReference type="GO" id="GO:0071541">
    <property type="term" value="C:eukaryotic translation initiation factor 3 complex, eIF3m"/>
    <property type="evidence" value="ECO:0007669"/>
    <property type="project" value="TreeGrafter"/>
</dbReference>
<dbReference type="GO" id="GO:0043614">
    <property type="term" value="C:multi-eIF complex"/>
    <property type="evidence" value="ECO:0007669"/>
    <property type="project" value="TreeGrafter"/>
</dbReference>
<feature type="domain" description="PCI" evidence="5">
    <location>
        <begin position="288"/>
        <end position="475"/>
    </location>
</feature>
<keyword evidence="7" id="KW-1185">Reference proteome</keyword>